<evidence type="ECO:0000313" key="3">
    <source>
        <dbReference type="EMBL" id="HIW90855.1"/>
    </source>
</evidence>
<evidence type="ECO:0000259" key="2">
    <source>
        <dbReference type="Pfam" id="PF00171"/>
    </source>
</evidence>
<dbReference type="EMBL" id="DXGC01000042">
    <property type="protein sequence ID" value="HIW90855.1"/>
    <property type="molecule type" value="Genomic_DNA"/>
</dbReference>
<dbReference type="InterPro" id="IPR050740">
    <property type="entry name" value="Aldehyde_DH_Superfamily"/>
</dbReference>
<dbReference type="InterPro" id="IPR016162">
    <property type="entry name" value="Ald_DH_N"/>
</dbReference>
<dbReference type="AlphaFoldDB" id="A0A9D1ULI9"/>
<dbReference type="Gene3D" id="3.40.605.10">
    <property type="entry name" value="Aldehyde Dehydrogenase, Chain A, domain 1"/>
    <property type="match status" value="1"/>
</dbReference>
<gene>
    <name evidence="3" type="ORF">H9870_04220</name>
</gene>
<proteinExistence type="predicted"/>
<dbReference type="GO" id="GO:0004777">
    <property type="term" value="F:succinate-semialdehyde dehydrogenase (NAD+) activity"/>
    <property type="evidence" value="ECO:0007669"/>
    <property type="project" value="TreeGrafter"/>
</dbReference>
<protein>
    <submittedName>
        <fullName evidence="3">Aldehyde dehydrogenase family protein</fullName>
    </submittedName>
</protein>
<organism evidence="3 4">
    <name type="scientific">Candidatus Corynebacterium avicola</name>
    <dbReference type="NCBI Taxonomy" id="2838527"/>
    <lineage>
        <taxon>Bacteria</taxon>
        <taxon>Bacillati</taxon>
        <taxon>Actinomycetota</taxon>
        <taxon>Actinomycetes</taxon>
        <taxon>Mycobacteriales</taxon>
        <taxon>Corynebacteriaceae</taxon>
        <taxon>Corynebacterium</taxon>
    </lineage>
</organism>
<reference evidence="3" key="2">
    <citation type="submission" date="2021-04" db="EMBL/GenBank/DDBJ databases">
        <authorList>
            <person name="Gilroy R."/>
        </authorList>
    </citation>
    <scope>NUCLEOTIDE SEQUENCE</scope>
    <source>
        <strain evidence="3">CHK32-1732</strain>
    </source>
</reference>
<sequence>MTDISAYDVPTGLLINGQWRDASDGSTYDVENPATGERLATLASATSEDAVAALDAAASAQDEWSRTAPRERSEILRKAFELVTERKDTFATLMTLEMGKPLAESYGEVTYGAEYLRWFAEEA</sequence>
<evidence type="ECO:0000256" key="1">
    <source>
        <dbReference type="ARBA" id="ARBA00023002"/>
    </source>
</evidence>
<comment type="caution">
    <text evidence="3">The sequence shown here is derived from an EMBL/GenBank/DDBJ whole genome shotgun (WGS) entry which is preliminary data.</text>
</comment>
<dbReference type="InterPro" id="IPR015590">
    <property type="entry name" value="Aldehyde_DH_dom"/>
</dbReference>
<feature type="domain" description="Aldehyde dehydrogenase" evidence="2">
    <location>
        <begin position="19"/>
        <end position="123"/>
    </location>
</feature>
<dbReference type="Proteomes" id="UP000824190">
    <property type="component" value="Unassembled WGS sequence"/>
</dbReference>
<dbReference type="SUPFAM" id="SSF53720">
    <property type="entry name" value="ALDH-like"/>
    <property type="match status" value="1"/>
</dbReference>
<dbReference type="PANTHER" id="PTHR43353">
    <property type="entry name" value="SUCCINATE-SEMIALDEHYDE DEHYDROGENASE, MITOCHONDRIAL"/>
    <property type="match status" value="1"/>
</dbReference>
<accession>A0A9D1ULI9</accession>
<name>A0A9D1ULI9_9CORY</name>
<dbReference type="PANTHER" id="PTHR43353:SF5">
    <property type="entry name" value="SUCCINATE-SEMIALDEHYDE DEHYDROGENASE, MITOCHONDRIAL"/>
    <property type="match status" value="1"/>
</dbReference>
<keyword evidence="1" id="KW-0560">Oxidoreductase</keyword>
<dbReference type="InterPro" id="IPR016161">
    <property type="entry name" value="Ald_DH/histidinol_DH"/>
</dbReference>
<dbReference type="GO" id="GO:0009450">
    <property type="term" value="P:gamma-aminobutyric acid catabolic process"/>
    <property type="evidence" value="ECO:0007669"/>
    <property type="project" value="TreeGrafter"/>
</dbReference>
<dbReference type="Pfam" id="PF00171">
    <property type="entry name" value="Aldedh"/>
    <property type="match status" value="1"/>
</dbReference>
<feature type="non-terminal residue" evidence="3">
    <location>
        <position position="123"/>
    </location>
</feature>
<evidence type="ECO:0000313" key="4">
    <source>
        <dbReference type="Proteomes" id="UP000824190"/>
    </source>
</evidence>
<reference evidence="3" key="1">
    <citation type="journal article" date="2021" name="PeerJ">
        <title>Extensive microbial diversity within the chicken gut microbiome revealed by metagenomics and culture.</title>
        <authorList>
            <person name="Gilroy R."/>
            <person name="Ravi A."/>
            <person name="Getino M."/>
            <person name="Pursley I."/>
            <person name="Horton D.L."/>
            <person name="Alikhan N.F."/>
            <person name="Baker D."/>
            <person name="Gharbi K."/>
            <person name="Hall N."/>
            <person name="Watson M."/>
            <person name="Adriaenssens E.M."/>
            <person name="Foster-Nyarko E."/>
            <person name="Jarju S."/>
            <person name="Secka A."/>
            <person name="Antonio M."/>
            <person name="Oren A."/>
            <person name="Chaudhuri R.R."/>
            <person name="La Ragione R."/>
            <person name="Hildebrand F."/>
            <person name="Pallen M.J."/>
        </authorList>
    </citation>
    <scope>NUCLEOTIDE SEQUENCE</scope>
    <source>
        <strain evidence="3">CHK32-1732</strain>
    </source>
</reference>